<feature type="compositionally biased region" description="Basic and acidic residues" evidence="1">
    <location>
        <begin position="624"/>
        <end position="639"/>
    </location>
</feature>
<proteinExistence type="predicted"/>
<feature type="compositionally biased region" description="Basic and acidic residues" evidence="1">
    <location>
        <begin position="650"/>
        <end position="672"/>
    </location>
</feature>
<feature type="compositionally biased region" description="Basic residues" evidence="1">
    <location>
        <begin position="724"/>
        <end position="733"/>
    </location>
</feature>
<evidence type="ECO:0000256" key="1">
    <source>
        <dbReference type="SAM" id="MobiDB-lite"/>
    </source>
</evidence>
<gene>
    <name evidence="2" type="ORF">DLAC_08664</name>
</gene>
<reference evidence="2 3" key="1">
    <citation type="submission" date="2015-12" db="EMBL/GenBank/DDBJ databases">
        <title>Dictyostelia acquired genes for synthesis and detection of signals that induce cell-type specialization by lateral gene transfer from prokaryotes.</title>
        <authorList>
            <person name="Gloeckner G."/>
            <person name="Schaap P."/>
        </authorList>
    </citation>
    <scope>NUCLEOTIDE SEQUENCE [LARGE SCALE GENOMIC DNA]</scope>
    <source>
        <strain evidence="2 3">TK</strain>
    </source>
</reference>
<feature type="compositionally biased region" description="Basic residues" evidence="1">
    <location>
        <begin position="640"/>
        <end position="649"/>
    </location>
</feature>
<protein>
    <submittedName>
        <fullName evidence="2">MAR-binding protein</fullName>
    </submittedName>
</protein>
<feature type="compositionally biased region" description="Basic residues" evidence="1">
    <location>
        <begin position="566"/>
        <end position="576"/>
    </location>
</feature>
<dbReference type="EMBL" id="LODT01000037">
    <property type="protein sequence ID" value="KYQ90082.1"/>
    <property type="molecule type" value="Genomic_DNA"/>
</dbReference>
<dbReference type="InParanoid" id="A0A151Z801"/>
<organism evidence="2 3">
    <name type="scientific">Tieghemostelium lacteum</name>
    <name type="common">Slime mold</name>
    <name type="synonym">Dictyostelium lacteum</name>
    <dbReference type="NCBI Taxonomy" id="361077"/>
    <lineage>
        <taxon>Eukaryota</taxon>
        <taxon>Amoebozoa</taxon>
        <taxon>Evosea</taxon>
        <taxon>Eumycetozoa</taxon>
        <taxon>Dictyostelia</taxon>
        <taxon>Dictyosteliales</taxon>
        <taxon>Raperosteliaceae</taxon>
        <taxon>Tieghemostelium</taxon>
    </lineage>
</organism>
<dbReference type="OrthoDB" id="372487at2759"/>
<name>A0A151Z801_TIELA</name>
<dbReference type="AlphaFoldDB" id="A0A151Z801"/>
<dbReference type="Proteomes" id="UP000076078">
    <property type="component" value="Unassembled WGS sequence"/>
</dbReference>
<feature type="compositionally biased region" description="Basic and acidic residues" evidence="1">
    <location>
        <begin position="556"/>
        <end position="565"/>
    </location>
</feature>
<evidence type="ECO:0000313" key="2">
    <source>
        <dbReference type="EMBL" id="KYQ90082.1"/>
    </source>
</evidence>
<feature type="region of interest" description="Disordered" evidence="1">
    <location>
        <begin position="549"/>
        <end position="750"/>
    </location>
</feature>
<comment type="caution">
    <text evidence="2">The sequence shown here is derived from an EMBL/GenBank/DDBJ whole genome shotgun (WGS) entry which is preliminary data.</text>
</comment>
<sequence length="750" mass="87268">MSPNSVFFAMEGSGPLANICRKRENIQRQDNTKKPPKTKERDFIKLLNKEIELKPAIKSLVDSVPNYGNLTRSSFLPGDKLMGILKEKLMLLSQILTTDKIVEKVTVSGPETMGESIWKIHQHILHQHYHPTDEISIFSTDSKAILFSLLCQRNIHLFRSYFNNFIFIDICSLRSKLQYSLPQRHPEQVILDFVFMILLAGSEYLPKISNSFVLERDFEIYKQNTLQHGFYNPNDRTINIGFIISMIPTQKVNFAPPENQLKKAMKNLIYYCSKSTGRTEHNKFKFLPGSLMINDVVVNLDTNKPEVENLKSHLSLSSELWSQYPLNEEQKSNFNNQVKYHLKRIILETKEKSAEQFNSYYQGLVWQMEYLQVASDKPDFSYIYPYKEGLIFNGTNSGMIHNSINTLPSEFQSLKNPIPNTLFSNLLLCNNKDNISLLLQPLYLKVYKSFDPVTVDMVKEYRKEFKQLLSIDKSKLSRYQQSIALTYNPIYEIYGINEKDTTISYTFLDNRKYGPSGNEKSDYKHYNQFFNNFKELIVYPERESITKKYPINHKNMSKEKLDEVSKKKKSKKSKKSKSTENDEMDIDDTKKIKKKSKSKGKEKLEKKEEDTNNSKEKKPKKQSVNKEEADKDVENDRKHKESKIKKSKKSKIEDKEAKKVEGENDDKPSEKKNSKKSKKDNSEPVDEASKESIKKSKSTKDKMEIEVIVVSNKSSKKSNDVEPKKKRSKPDKKRKLEDPVEVSHPKKKVK</sequence>
<feature type="compositionally biased region" description="Basic and acidic residues" evidence="1">
    <location>
        <begin position="734"/>
        <end position="744"/>
    </location>
</feature>
<accession>A0A151Z801</accession>
<keyword evidence="3" id="KW-1185">Reference proteome</keyword>
<evidence type="ECO:0000313" key="3">
    <source>
        <dbReference type="Proteomes" id="UP000076078"/>
    </source>
</evidence>
<feature type="compositionally biased region" description="Basic and acidic residues" evidence="1">
    <location>
        <begin position="679"/>
        <end position="705"/>
    </location>
</feature>
<feature type="compositionally biased region" description="Basic and acidic residues" evidence="1">
    <location>
        <begin position="599"/>
        <end position="616"/>
    </location>
</feature>